<comment type="catalytic activity">
    <reaction evidence="18">
        <text>1,2-dihexadecanoyl-sn-glycero-3-phospho-(1D-myo-inositol-3,5-bisphosphate) + H2O = 1,2-dihexadecanoyl-sn-glycero-3-phospho-(1D-myo-inositol-5-phosphate) + phosphate</text>
        <dbReference type="Rhea" id="RHEA:45636"/>
        <dbReference type="ChEBI" id="CHEBI:15377"/>
        <dbReference type="ChEBI" id="CHEBI:43474"/>
        <dbReference type="ChEBI" id="CHEBI:78994"/>
        <dbReference type="ChEBI" id="CHEBI:84968"/>
    </reaction>
</comment>
<dbReference type="GO" id="GO:0004438">
    <property type="term" value="F:phosphatidylinositol-3-phosphate phosphatase activity"/>
    <property type="evidence" value="ECO:0000318"/>
    <property type="project" value="GO_Central"/>
</dbReference>
<evidence type="ECO:0000256" key="19">
    <source>
        <dbReference type="ARBA" id="ARBA00023712"/>
    </source>
</evidence>
<comment type="catalytic activity">
    <reaction evidence="23">
        <text>a 1,2-diacyl-sn-glycero-3-phospho-(1D-myo-inositol-3-phosphate) + H2O = a 1,2-diacyl-sn-glycero-3-phospho-(1D-myo-inositol) + phosphate</text>
        <dbReference type="Rhea" id="RHEA:12316"/>
        <dbReference type="ChEBI" id="CHEBI:15377"/>
        <dbReference type="ChEBI" id="CHEBI:43474"/>
        <dbReference type="ChEBI" id="CHEBI:57880"/>
        <dbReference type="ChEBI" id="CHEBI:58088"/>
    </reaction>
</comment>
<comment type="subunit">
    <text evidence="25">Heterodimer with MTMR12. Interacts with KMT2A/MLL1 (via SET domain). Interacts with DES in skeletal muscle but not in cardiac muscle. Interacts with SPEG.</text>
</comment>
<keyword evidence="13" id="KW-0378">Hydrolase</keyword>
<evidence type="ECO:0000256" key="15">
    <source>
        <dbReference type="ARBA" id="ARBA00023098"/>
    </source>
</evidence>
<dbReference type="Ensembl" id="ENSMODT00000079738.1">
    <property type="protein sequence ID" value="ENSMODP00000050779.1"/>
    <property type="gene ID" value="ENSMODG00000005671.4"/>
</dbReference>
<protein>
    <recommendedName>
        <fullName evidence="9">Myotubularin</fullName>
        <ecNumber evidence="8">3.1.3.95</ecNumber>
    </recommendedName>
    <alternativeName>
        <fullName evidence="22">Phosphatidylinositol-3,5-bisphosphate 3-phosphatase</fullName>
    </alternativeName>
    <alternativeName>
        <fullName evidence="21">Phosphatidylinositol-3-phosphate phosphatase</fullName>
    </alternativeName>
</protein>
<evidence type="ECO:0000256" key="10">
    <source>
        <dbReference type="ARBA" id="ARBA00022475"/>
    </source>
</evidence>
<evidence type="ECO:0000256" key="17">
    <source>
        <dbReference type="ARBA" id="ARBA00023273"/>
    </source>
</evidence>
<evidence type="ECO:0000256" key="6">
    <source>
        <dbReference type="ARBA" id="ARBA00004603"/>
    </source>
</evidence>
<evidence type="ECO:0000256" key="25">
    <source>
        <dbReference type="ARBA" id="ARBA00046801"/>
    </source>
</evidence>
<dbReference type="InterPro" id="IPR000387">
    <property type="entry name" value="Tyr_Pase_dom"/>
</dbReference>
<dbReference type="Proteomes" id="UP000002280">
    <property type="component" value="Chromosome X"/>
</dbReference>
<dbReference type="EC" id="3.1.3.95" evidence="8"/>
<feature type="region of interest" description="Disordered" evidence="28">
    <location>
        <begin position="580"/>
        <end position="605"/>
    </location>
</feature>
<dbReference type="GO" id="GO:1902902">
    <property type="term" value="P:negative regulation of autophagosome assembly"/>
    <property type="evidence" value="ECO:0000318"/>
    <property type="project" value="GO_Central"/>
</dbReference>
<evidence type="ECO:0000256" key="13">
    <source>
        <dbReference type="ARBA" id="ARBA00022801"/>
    </source>
</evidence>
<evidence type="ECO:0000256" key="12">
    <source>
        <dbReference type="ARBA" id="ARBA00022753"/>
    </source>
</evidence>
<gene>
    <name evidence="31" type="primary">MTM1</name>
</gene>
<keyword evidence="11" id="KW-0963">Cytoplasm</keyword>
<dbReference type="PROSITE" id="PS00383">
    <property type="entry name" value="TYR_PHOSPHATASE_1"/>
    <property type="match status" value="1"/>
</dbReference>
<dbReference type="SMART" id="SM00404">
    <property type="entry name" value="PTPc_motif"/>
    <property type="match status" value="1"/>
</dbReference>
<dbReference type="AlphaFoldDB" id="A0A5F8GTV2"/>
<keyword evidence="12" id="KW-0967">Endosome</keyword>
<comment type="catalytic activity">
    <reaction evidence="1">
        <text>a 1,2-diacyl-sn-glycero-3-phospho-(1D-myo-inositol-3,5-bisphosphate) + H2O = a 1,2-diacyl-sn-glycero-3-phospho-(1D-myo-inositol-5-phosphate) + phosphate</text>
        <dbReference type="Rhea" id="RHEA:39019"/>
        <dbReference type="ChEBI" id="CHEBI:15377"/>
        <dbReference type="ChEBI" id="CHEBI:43474"/>
        <dbReference type="ChEBI" id="CHEBI:57795"/>
        <dbReference type="ChEBI" id="CHEBI:57923"/>
        <dbReference type="EC" id="3.1.3.95"/>
    </reaction>
</comment>
<evidence type="ECO:0000256" key="16">
    <source>
        <dbReference type="ARBA" id="ARBA00023136"/>
    </source>
</evidence>
<dbReference type="PANTHER" id="PTHR10807:SF69">
    <property type="entry name" value="MYOTUBULARIN"/>
    <property type="match status" value="1"/>
</dbReference>
<evidence type="ECO:0000256" key="22">
    <source>
        <dbReference type="ARBA" id="ARBA00032571"/>
    </source>
</evidence>
<dbReference type="GO" id="GO:0035091">
    <property type="term" value="F:phosphatidylinositol binding"/>
    <property type="evidence" value="ECO:0007669"/>
    <property type="project" value="Ensembl"/>
</dbReference>
<dbReference type="InParanoid" id="A0A5F8GTV2"/>
<comment type="function">
    <text evidence="24">Lipid phosphatase which dephosphorylates phosphatidylinositol 3-monophosphate (PI3P) and phosphatidylinositol 3,5-bisphosphate (PI(3,5)P2). Has also been shown to dephosphorylate phosphotyrosine- and phosphoserine-containing peptides. Negatively regulates EGFR degradation through regulation of EGFR trafficking from the late endosome to the lysosome. Plays a role in vacuolar formation and morphology. Regulates desmin intermediate filament assembly and architecture. Plays a role in mitochondrial morphology and positioning. Required for skeletal muscle maintenance but not for myogenesis. In skeletal muscles, stabilizes MTMR12 protein levels.</text>
</comment>
<dbReference type="GO" id="GO:0005829">
    <property type="term" value="C:cytosol"/>
    <property type="evidence" value="ECO:0007669"/>
    <property type="project" value="Ensembl"/>
</dbReference>
<dbReference type="InterPro" id="IPR004182">
    <property type="entry name" value="GRAM"/>
</dbReference>
<dbReference type="GeneTree" id="ENSGT00940000157029"/>
<evidence type="ECO:0000256" key="5">
    <source>
        <dbReference type="ARBA" id="ARBA00004486"/>
    </source>
</evidence>
<dbReference type="GO" id="GO:0019215">
    <property type="term" value="F:intermediate filament binding"/>
    <property type="evidence" value="ECO:0007669"/>
    <property type="project" value="Ensembl"/>
</dbReference>
<keyword evidence="15" id="KW-0443">Lipid metabolism</keyword>
<evidence type="ECO:0000256" key="9">
    <source>
        <dbReference type="ARBA" id="ARBA00016293"/>
    </source>
</evidence>
<feature type="binding site" evidence="27">
    <location>
        <begin position="316"/>
        <end position="317"/>
    </location>
    <ligand>
        <name>substrate</name>
    </ligand>
</feature>
<dbReference type="PANTHER" id="PTHR10807">
    <property type="entry name" value="MYOTUBULARIN-RELATED"/>
    <property type="match status" value="1"/>
</dbReference>
<feature type="region of interest" description="Disordered" evidence="28">
    <location>
        <begin position="1"/>
        <end position="24"/>
    </location>
</feature>
<comment type="catalytic activity">
    <reaction evidence="20">
        <text>1,2-dioctanoyl-sn-glycero-3-phospho-(1-D-myo-inositol-3-phosphate) + H2O = 1,2-dioctanoyl-sn-glycero-3-phospho-(1D-myo-inositol) + phosphate</text>
        <dbReference type="Rhea" id="RHEA:42328"/>
        <dbReference type="ChEBI" id="CHEBI:15377"/>
        <dbReference type="ChEBI" id="CHEBI:43474"/>
        <dbReference type="ChEBI" id="CHEBI:65221"/>
        <dbReference type="ChEBI" id="CHEBI:78934"/>
    </reaction>
</comment>
<dbReference type="Gene3D" id="2.30.29.30">
    <property type="entry name" value="Pleckstrin-homology domain (PH domain)/Phosphotyrosine-binding domain (PTB)"/>
    <property type="match status" value="1"/>
</dbReference>
<evidence type="ECO:0000259" key="30">
    <source>
        <dbReference type="PROSITE" id="PS51339"/>
    </source>
</evidence>
<organism evidence="31 32">
    <name type="scientific">Monodelphis domestica</name>
    <name type="common">Gray short-tailed opossum</name>
    <dbReference type="NCBI Taxonomy" id="13616"/>
    <lineage>
        <taxon>Eukaryota</taxon>
        <taxon>Metazoa</taxon>
        <taxon>Chordata</taxon>
        <taxon>Craniata</taxon>
        <taxon>Vertebrata</taxon>
        <taxon>Euteleostomi</taxon>
        <taxon>Mammalia</taxon>
        <taxon>Metatheria</taxon>
        <taxon>Didelphimorphia</taxon>
        <taxon>Didelphidae</taxon>
        <taxon>Monodelphis</taxon>
    </lineage>
</organism>
<evidence type="ECO:0000256" key="28">
    <source>
        <dbReference type="SAM" id="MobiDB-lite"/>
    </source>
</evidence>
<comment type="subcellular location">
    <subcellularLocation>
        <location evidence="2">Cell membrane</location>
        <topology evidence="2">Peripheral membrane protein</topology>
    </subcellularLocation>
    <subcellularLocation>
        <location evidence="5">Cell projection</location>
        <location evidence="5">Filopodium</location>
    </subcellularLocation>
    <subcellularLocation>
        <location evidence="4">Cell projection</location>
        <location evidence="4">Ruffle</location>
    </subcellularLocation>
    <subcellularLocation>
        <location evidence="3">Cytoplasm</location>
        <location evidence="3">Myofibril</location>
        <location evidence="3">Sarcomere</location>
    </subcellularLocation>
    <subcellularLocation>
        <location evidence="6">Late endosome</location>
    </subcellularLocation>
</comment>
<dbReference type="FunFam" id="2.30.29.30:FF:000038">
    <property type="entry name" value="Myotubularin 1, isoform CRA_a"/>
    <property type="match status" value="1"/>
</dbReference>
<feature type="binding site" evidence="27">
    <location>
        <begin position="378"/>
        <end position="384"/>
    </location>
    <ligand>
        <name>substrate</name>
    </ligand>
</feature>
<dbReference type="InterPro" id="IPR003595">
    <property type="entry name" value="Tyr_Pase_cat"/>
</dbReference>
<dbReference type="InterPro" id="IPR016130">
    <property type="entry name" value="Tyr_Pase_AS"/>
</dbReference>
<evidence type="ECO:0000256" key="18">
    <source>
        <dbReference type="ARBA" id="ARBA00023672"/>
    </source>
</evidence>
<dbReference type="GO" id="GO:0016020">
    <property type="term" value="C:membrane"/>
    <property type="evidence" value="ECO:0000318"/>
    <property type="project" value="GO_Central"/>
</dbReference>
<dbReference type="GO" id="GO:0005737">
    <property type="term" value="C:cytoplasm"/>
    <property type="evidence" value="ECO:0000318"/>
    <property type="project" value="GO_Central"/>
</dbReference>
<evidence type="ECO:0000256" key="7">
    <source>
        <dbReference type="ARBA" id="ARBA00007471"/>
    </source>
</evidence>
<feature type="compositionally biased region" description="Polar residues" evidence="28">
    <location>
        <begin position="1"/>
        <end position="16"/>
    </location>
</feature>
<reference evidence="31 32" key="1">
    <citation type="journal article" date="2007" name="Nature">
        <title>Genome of the marsupial Monodelphis domestica reveals innovation in non-coding sequences.</title>
        <authorList>
            <person name="Mikkelsen T.S."/>
            <person name="Wakefield M.J."/>
            <person name="Aken B."/>
            <person name="Amemiya C.T."/>
            <person name="Chang J.L."/>
            <person name="Duke S."/>
            <person name="Garber M."/>
            <person name="Gentles A.J."/>
            <person name="Goodstadt L."/>
            <person name="Heger A."/>
            <person name="Jurka J."/>
            <person name="Kamal M."/>
            <person name="Mauceli E."/>
            <person name="Searle S.M."/>
            <person name="Sharpe T."/>
            <person name="Baker M.L."/>
            <person name="Batzer M.A."/>
            <person name="Benos P.V."/>
            <person name="Belov K."/>
            <person name="Clamp M."/>
            <person name="Cook A."/>
            <person name="Cuff J."/>
            <person name="Das R."/>
            <person name="Davidow L."/>
            <person name="Deakin J.E."/>
            <person name="Fazzari M.J."/>
            <person name="Glass J.L."/>
            <person name="Grabherr M."/>
            <person name="Greally J.M."/>
            <person name="Gu W."/>
            <person name="Hore T.A."/>
            <person name="Huttley G.A."/>
            <person name="Kleber M."/>
            <person name="Jirtle R.L."/>
            <person name="Koina E."/>
            <person name="Lee J.T."/>
            <person name="Mahony S."/>
            <person name="Marra M.A."/>
            <person name="Miller R.D."/>
            <person name="Nicholls R.D."/>
            <person name="Oda M."/>
            <person name="Papenfuss A.T."/>
            <person name="Parra Z.E."/>
            <person name="Pollock D.D."/>
            <person name="Ray D.A."/>
            <person name="Schein J.E."/>
            <person name="Speed T.P."/>
            <person name="Thompson K."/>
            <person name="VandeBerg J.L."/>
            <person name="Wade C.M."/>
            <person name="Walker J.A."/>
            <person name="Waters P.D."/>
            <person name="Webber C."/>
            <person name="Weidman J.R."/>
            <person name="Xie X."/>
            <person name="Zody M.C."/>
            <person name="Baldwin J."/>
            <person name="Abdouelleil A."/>
            <person name="Abdulkadir J."/>
            <person name="Abebe A."/>
            <person name="Abera B."/>
            <person name="Abreu J."/>
            <person name="Acer S.C."/>
            <person name="Aftuck L."/>
            <person name="Alexander A."/>
            <person name="An P."/>
            <person name="Anderson E."/>
            <person name="Anderson S."/>
            <person name="Arachi H."/>
            <person name="Azer M."/>
            <person name="Bachantsang P."/>
            <person name="Barry A."/>
            <person name="Bayul T."/>
            <person name="Berlin A."/>
            <person name="Bessette D."/>
            <person name="Bloom T."/>
            <person name="Bloom T."/>
            <person name="Boguslavskiy L."/>
            <person name="Bonnet C."/>
            <person name="Boukhgalter B."/>
            <person name="Bourzgui I."/>
            <person name="Brown A."/>
            <person name="Cahill P."/>
            <person name="Channer S."/>
            <person name="Cheshatsang Y."/>
            <person name="Chuda L."/>
            <person name="Citroen M."/>
            <person name="Collymore A."/>
            <person name="Cooke P."/>
            <person name="Costello M."/>
            <person name="D'Aco K."/>
            <person name="Daza R."/>
            <person name="De Haan G."/>
            <person name="DeGray S."/>
            <person name="DeMaso C."/>
            <person name="Dhargay N."/>
            <person name="Dooley K."/>
            <person name="Dooley E."/>
            <person name="Doricent M."/>
            <person name="Dorje P."/>
            <person name="Dorjee K."/>
            <person name="Dupes A."/>
            <person name="Elong R."/>
            <person name="Falk J."/>
            <person name="Farina A."/>
            <person name="Faro S."/>
            <person name="Ferguson D."/>
            <person name="Fisher S."/>
            <person name="Foley C.D."/>
            <person name="Franke A."/>
            <person name="Friedrich D."/>
            <person name="Gadbois L."/>
            <person name="Gearin G."/>
            <person name="Gearin C.R."/>
            <person name="Giannoukos G."/>
            <person name="Goode T."/>
            <person name="Graham J."/>
            <person name="Grandbois E."/>
            <person name="Grewal S."/>
            <person name="Gyaltsen K."/>
            <person name="Hafez N."/>
            <person name="Hagos B."/>
            <person name="Hall J."/>
            <person name="Henson C."/>
            <person name="Hollinger A."/>
            <person name="Honan T."/>
            <person name="Huard M.D."/>
            <person name="Hughes L."/>
            <person name="Hurhula B."/>
            <person name="Husby M.E."/>
            <person name="Kamat A."/>
            <person name="Kanga B."/>
            <person name="Kashin S."/>
            <person name="Khazanovich D."/>
            <person name="Kisner P."/>
            <person name="Lance K."/>
            <person name="Lara M."/>
            <person name="Lee W."/>
            <person name="Lennon N."/>
            <person name="Letendre F."/>
            <person name="LeVine R."/>
            <person name="Lipovsky A."/>
            <person name="Liu X."/>
            <person name="Liu J."/>
            <person name="Liu S."/>
            <person name="Lokyitsang T."/>
            <person name="Lokyitsang Y."/>
            <person name="Lubonja R."/>
            <person name="Lui A."/>
            <person name="MacDonald P."/>
            <person name="Magnisalis V."/>
            <person name="Maru K."/>
            <person name="Matthews C."/>
            <person name="McCusker W."/>
            <person name="McDonough S."/>
            <person name="Mehta T."/>
            <person name="Meldrim J."/>
            <person name="Meneus L."/>
            <person name="Mihai O."/>
            <person name="Mihalev A."/>
            <person name="Mihova T."/>
            <person name="Mittelman R."/>
            <person name="Mlenga V."/>
            <person name="Montmayeur A."/>
            <person name="Mulrain L."/>
            <person name="Navidi A."/>
            <person name="Naylor J."/>
            <person name="Negash T."/>
            <person name="Nguyen T."/>
            <person name="Nguyen N."/>
            <person name="Nicol R."/>
            <person name="Norbu C."/>
            <person name="Norbu N."/>
            <person name="Novod N."/>
            <person name="O'Neill B."/>
            <person name="Osman S."/>
            <person name="Markiewicz E."/>
            <person name="Oyono O.L."/>
            <person name="Patti C."/>
            <person name="Phunkhang P."/>
            <person name="Pierre F."/>
            <person name="Priest M."/>
            <person name="Raghuraman S."/>
            <person name="Rege F."/>
            <person name="Reyes R."/>
            <person name="Rise C."/>
            <person name="Rogov P."/>
            <person name="Ross K."/>
            <person name="Ryan E."/>
            <person name="Settipalli S."/>
            <person name="Shea T."/>
            <person name="Sherpa N."/>
            <person name="Shi L."/>
            <person name="Shih D."/>
            <person name="Sparrow T."/>
            <person name="Spaulding J."/>
            <person name="Stalker J."/>
            <person name="Stange-Thomann N."/>
            <person name="Stavropoulos S."/>
            <person name="Stone C."/>
            <person name="Strader C."/>
            <person name="Tesfaye S."/>
            <person name="Thomson T."/>
            <person name="Thoulutsang Y."/>
            <person name="Thoulutsang D."/>
            <person name="Topham K."/>
            <person name="Topping I."/>
            <person name="Tsamla T."/>
            <person name="Vassiliev H."/>
            <person name="Vo A."/>
            <person name="Wangchuk T."/>
            <person name="Wangdi T."/>
            <person name="Weiand M."/>
            <person name="Wilkinson J."/>
            <person name="Wilson A."/>
            <person name="Yadav S."/>
            <person name="Young G."/>
            <person name="Yu Q."/>
            <person name="Zembek L."/>
            <person name="Zhong D."/>
            <person name="Zimmer A."/>
            <person name="Zwirko Z."/>
            <person name="Jaffe D.B."/>
            <person name="Alvarez P."/>
            <person name="Brockman W."/>
            <person name="Butler J."/>
            <person name="Chin C."/>
            <person name="Gnerre S."/>
            <person name="MacCallum I."/>
            <person name="Graves J.A."/>
            <person name="Ponting C.P."/>
            <person name="Breen M."/>
            <person name="Samollow P.B."/>
            <person name="Lander E.S."/>
            <person name="Lindblad-Toh K."/>
        </authorList>
    </citation>
    <scope>NUCLEOTIDE SEQUENCE [LARGE SCALE GENOMIC DNA]</scope>
</reference>
<dbReference type="STRING" id="13616.ENSMODP00000050779"/>
<keyword evidence="14" id="KW-0904">Protein phosphatase</keyword>
<dbReference type="PROSITE" id="PS51339">
    <property type="entry name" value="PPASE_MYOTUBULARIN"/>
    <property type="match status" value="1"/>
</dbReference>
<feature type="domain" description="Myotubularin phosphatase" evidence="30">
    <location>
        <begin position="166"/>
        <end position="540"/>
    </location>
</feature>
<dbReference type="GO" id="GO:0048311">
    <property type="term" value="P:mitochondrion distribution"/>
    <property type="evidence" value="ECO:0000318"/>
    <property type="project" value="GO_Central"/>
</dbReference>
<dbReference type="GO" id="GO:0007005">
    <property type="term" value="P:mitochondrion organization"/>
    <property type="evidence" value="ECO:0007669"/>
    <property type="project" value="Ensembl"/>
</dbReference>
<dbReference type="GO" id="GO:0052629">
    <property type="term" value="F:phosphatidylinositol-3,5-bisphosphate 3-phosphatase activity"/>
    <property type="evidence" value="ECO:0000318"/>
    <property type="project" value="GO_Central"/>
</dbReference>
<keyword evidence="10" id="KW-1003">Cell membrane</keyword>
<evidence type="ECO:0000256" key="26">
    <source>
        <dbReference type="PIRSR" id="PIRSR630564-1"/>
    </source>
</evidence>
<dbReference type="GO" id="GO:0046716">
    <property type="term" value="P:muscle cell cellular homeostasis"/>
    <property type="evidence" value="ECO:0000318"/>
    <property type="project" value="GO_Central"/>
</dbReference>
<dbReference type="OMA" id="PFRATDE"/>
<evidence type="ECO:0000256" key="3">
    <source>
        <dbReference type="ARBA" id="ARBA00004204"/>
    </source>
</evidence>
<reference evidence="31" key="2">
    <citation type="submission" date="2025-08" db="UniProtKB">
        <authorList>
            <consortium name="Ensembl"/>
        </authorList>
    </citation>
    <scope>IDENTIFICATION</scope>
</reference>
<evidence type="ECO:0000256" key="2">
    <source>
        <dbReference type="ARBA" id="ARBA00004202"/>
    </source>
</evidence>
<dbReference type="GO" id="GO:0005886">
    <property type="term" value="C:plasma membrane"/>
    <property type="evidence" value="ECO:0007669"/>
    <property type="project" value="UniProtKB-SubCell"/>
</dbReference>
<evidence type="ECO:0000256" key="14">
    <source>
        <dbReference type="ARBA" id="ARBA00022912"/>
    </source>
</evidence>
<keyword evidence="16" id="KW-0472">Membrane</keyword>
<feature type="compositionally biased region" description="Low complexity" evidence="28">
    <location>
        <begin position="586"/>
        <end position="595"/>
    </location>
</feature>
<evidence type="ECO:0000313" key="31">
    <source>
        <dbReference type="Ensembl" id="ENSMODP00000050779.1"/>
    </source>
</evidence>
<sequence>SSSMASAATPKYNSRSLENDSIRRSSRDGFTRDLCEEIPRLPGETRITDKEVIYICPFNGPIKGRVYITNYRLYLRSFETDSGALLDIPLGVIARVEKMGGASSRGENSYGLDITCKDMRNLRFALKQEGHSRRDIFEVLTKYAFPRSHGLPLFAFLNEEKFPENGWMVYNPIEEYRRQGLPNDQWRVSFVNKRFEMCETYPSILVVPYHSTDDDLRKVATFRSRNRIPVLSWIHPENKNVIMRCSQPLVGMGGKRNKDDEKYLDIIREANGQISKLAIFDARPSVNAVANKATGGGYESDDVYHNAEIFFLDIHNIHVMRESLRKLKDIVYPNVEESHWLSSLESTHWLEHVKFVLTGAIQVADKVASGRSSVLVHCSDGWDRTAQLTSLAMLILVYCLITACVNCTVFKLESNTSPCFFQRIGHGEKNHADTDRSPIFLQFMDCVWQMSKQFPTAFEFNEQFLITILDNLYSCRFGTFLFNSEYAREKEKVMMKTLSLWSMINSDKGKYTNPFYTKELNRALYPVASMRHLELWVNYYIRWNTRMRQQQPDPVEQRYMELLALRDEYVKRLEEMKMTNSAKLTSPSASSSAPSQMMPHVQTHF</sequence>
<dbReference type="Pfam" id="PF06602">
    <property type="entry name" value="Myotub-related"/>
    <property type="match status" value="1"/>
</dbReference>
<evidence type="ECO:0000256" key="1">
    <source>
        <dbReference type="ARBA" id="ARBA00001669"/>
    </source>
</evidence>
<dbReference type="GO" id="GO:0030175">
    <property type="term" value="C:filopodium"/>
    <property type="evidence" value="ECO:0007669"/>
    <property type="project" value="UniProtKB-SubCell"/>
</dbReference>
<keyword evidence="17" id="KW-0966">Cell projection</keyword>
<evidence type="ECO:0000259" key="29">
    <source>
        <dbReference type="PROSITE" id="PS50056"/>
    </source>
</evidence>
<dbReference type="GO" id="GO:0001726">
    <property type="term" value="C:ruffle"/>
    <property type="evidence" value="ECO:0007669"/>
    <property type="project" value="UniProtKB-SubCell"/>
</dbReference>
<evidence type="ECO:0000256" key="8">
    <source>
        <dbReference type="ARBA" id="ARBA00012903"/>
    </source>
</evidence>
<comment type="similarity">
    <text evidence="7">Belongs to the protein-tyrosine phosphatase family. Non-receptor class myotubularin subfamily.</text>
</comment>
<feature type="domain" description="Tyrosine specific protein phosphatases" evidence="29">
    <location>
        <begin position="347"/>
        <end position="394"/>
    </location>
</feature>
<evidence type="ECO:0000313" key="32">
    <source>
        <dbReference type="Proteomes" id="UP000002280"/>
    </source>
</evidence>
<evidence type="ECO:0000256" key="21">
    <source>
        <dbReference type="ARBA" id="ARBA00031219"/>
    </source>
</evidence>
<dbReference type="PROSITE" id="PS50056">
    <property type="entry name" value="TYR_PHOSPHATASE_2"/>
    <property type="match status" value="1"/>
</dbReference>
<name>A0A5F8GTV2_MONDO</name>
<dbReference type="SUPFAM" id="SSF50729">
    <property type="entry name" value="PH domain-like"/>
    <property type="match status" value="1"/>
</dbReference>
<feature type="active site" description="Phosphocysteine intermediate" evidence="26">
    <location>
        <position position="378"/>
    </location>
</feature>
<evidence type="ECO:0000256" key="11">
    <source>
        <dbReference type="ARBA" id="ARBA00022490"/>
    </source>
</evidence>
<dbReference type="GO" id="GO:0008333">
    <property type="term" value="P:endosome to lysosome transport"/>
    <property type="evidence" value="ECO:0007669"/>
    <property type="project" value="Ensembl"/>
</dbReference>
<dbReference type="Bgee" id="ENSMODG00000005671">
    <property type="expression patterns" value="Expressed in spermatid and 18 other cell types or tissues"/>
</dbReference>
<dbReference type="SUPFAM" id="SSF52799">
    <property type="entry name" value="(Phosphotyrosine protein) phosphatases II"/>
    <property type="match status" value="1"/>
</dbReference>
<dbReference type="GO" id="GO:0045109">
    <property type="term" value="P:intermediate filament organization"/>
    <property type="evidence" value="ECO:0007669"/>
    <property type="project" value="Ensembl"/>
</dbReference>
<evidence type="ECO:0000256" key="24">
    <source>
        <dbReference type="ARBA" id="ARBA00045596"/>
    </source>
</evidence>
<comment type="catalytic activity">
    <reaction evidence="19">
        <text>1,2-dioctanoyl-sn-glycero-3-phospho-(1D-myo-inositol-3,5-bisphosphate) + H2O = 1,2-dioctanoyl-sn-glycero-3-phospho-(1D-myo-inositol-5-phosphate) + phosphate</text>
        <dbReference type="Rhea" id="RHEA:45632"/>
        <dbReference type="ChEBI" id="CHEBI:15377"/>
        <dbReference type="ChEBI" id="CHEBI:43474"/>
        <dbReference type="ChEBI" id="CHEBI:78911"/>
        <dbReference type="ChEBI" id="CHEBI:85342"/>
    </reaction>
</comment>
<evidence type="ECO:0000256" key="20">
    <source>
        <dbReference type="ARBA" id="ARBA00023732"/>
    </source>
</evidence>
<dbReference type="Pfam" id="PF02893">
    <property type="entry name" value="GRAM"/>
    <property type="match status" value="1"/>
</dbReference>
<dbReference type="GO" id="GO:0046856">
    <property type="term" value="P:phosphatidylinositol dephosphorylation"/>
    <property type="evidence" value="ECO:0000318"/>
    <property type="project" value="GO_Central"/>
</dbReference>
<dbReference type="InterPro" id="IPR010569">
    <property type="entry name" value="Myotubularin-like_Pase_dom"/>
</dbReference>
<evidence type="ECO:0000256" key="23">
    <source>
        <dbReference type="ARBA" id="ARBA00045080"/>
    </source>
</evidence>
<evidence type="ECO:0000256" key="4">
    <source>
        <dbReference type="ARBA" id="ARBA00004466"/>
    </source>
</evidence>
<proteinExistence type="inferred from homology"/>
<dbReference type="SMART" id="SM00568">
    <property type="entry name" value="GRAM"/>
    <property type="match status" value="1"/>
</dbReference>
<dbReference type="GO" id="GO:0004721">
    <property type="term" value="F:phosphoprotein phosphatase activity"/>
    <property type="evidence" value="ECO:0007669"/>
    <property type="project" value="UniProtKB-KW"/>
</dbReference>
<dbReference type="InterPro" id="IPR030564">
    <property type="entry name" value="Myotubularin"/>
</dbReference>
<evidence type="ECO:0000256" key="27">
    <source>
        <dbReference type="PIRSR" id="PIRSR630564-2"/>
    </source>
</evidence>
<dbReference type="InterPro" id="IPR029021">
    <property type="entry name" value="Prot-tyrosine_phosphatase-like"/>
</dbReference>
<reference evidence="31" key="3">
    <citation type="submission" date="2025-09" db="UniProtKB">
        <authorList>
            <consortium name="Ensembl"/>
        </authorList>
    </citation>
    <scope>IDENTIFICATION</scope>
</reference>
<dbReference type="InterPro" id="IPR011993">
    <property type="entry name" value="PH-like_dom_sf"/>
</dbReference>
<keyword evidence="32" id="KW-1185">Reference proteome</keyword>
<dbReference type="GO" id="GO:0005770">
    <property type="term" value="C:late endosome"/>
    <property type="evidence" value="ECO:0007669"/>
    <property type="project" value="UniProtKB-SubCell"/>
</dbReference>
<dbReference type="FunCoup" id="A0A5F8GTV2">
    <property type="interactions" value="627"/>
</dbReference>
<dbReference type="GO" id="GO:0030017">
    <property type="term" value="C:sarcomere"/>
    <property type="evidence" value="ECO:0007669"/>
    <property type="project" value="UniProtKB-SubCell"/>
</dbReference>
<accession>A0A5F8GTV2</accession>